<reference evidence="2 3" key="1">
    <citation type="journal article" date="2019" name="Int. J. Syst. Evol. Microbiol.">
        <title>The Global Catalogue of Microorganisms (GCM) 10K type strain sequencing project: providing services to taxonomists for standard genome sequencing and annotation.</title>
        <authorList>
            <consortium name="The Broad Institute Genomics Platform"/>
            <consortium name="The Broad Institute Genome Sequencing Center for Infectious Disease"/>
            <person name="Wu L."/>
            <person name="Ma J."/>
        </authorList>
    </citation>
    <scope>NUCLEOTIDE SEQUENCE [LARGE SCALE GENOMIC DNA]</scope>
    <source>
        <strain evidence="2 3">JCM 10425</strain>
    </source>
</reference>
<organism evidence="2 3">
    <name type="scientific">Cryptosporangium japonicum</name>
    <dbReference type="NCBI Taxonomy" id="80872"/>
    <lineage>
        <taxon>Bacteria</taxon>
        <taxon>Bacillati</taxon>
        <taxon>Actinomycetota</taxon>
        <taxon>Actinomycetes</taxon>
        <taxon>Cryptosporangiales</taxon>
        <taxon>Cryptosporangiaceae</taxon>
        <taxon>Cryptosporangium</taxon>
    </lineage>
</organism>
<name>A0ABN0UVZ5_9ACTN</name>
<proteinExistence type="predicted"/>
<keyword evidence="1" id="KW-0812">Transmembrane</keyword>
<dbReference type="Proteomes" id="UP001500967">
    <property type="component" value="Unassembled WGS sequence"/>
</dbReference>
<feature type="transmembrane region" description="Helical" evidence="1">
    <location>
        <begin position="88"/>
        <end position="108"/>
    </location>
</feature>
<evidence type="ECO:0000313" key="3">
    <source>
        <dbReference type="Proteomes" id="UP001500967"/>
    </source>
</evidence>
<keyword evidence="1" id="KW-1133">Transmembrane helix</keyword>
<evidence type="ECO:0000313" key="2">
    <source>
        <dbReference type="EMBL" id="GAA0263270.1"/>
    </source>
</evidence>
<accession>A0ABN0UVZ5</accession>
<keyword evidence="3" id="KW-1185">Reference proteome</keyword>
<feature type="transmembrane region" description="Helical" evidence="1">
    <location>
        <begin position="114"/>
        <end position="133"/>
    </location>
</feature>
<protein>
    <submittedName>
        <fullName evidence="2">Uncharacterized protein</fullName>
    </submittedName>
</protein>
<feature type="transmembrane region" description="Helical" evidence="1">
    <location>
        <begin position="145"/>
        <end position="168"/>
    </location>
</feature>
<evidence type="ECO:0000256" key="1">
    <source>
        <dbReference type="SAM" id="Phobius"/>
    </source>
</evidence>
<gene>
    <name evidence="2" type="ORF">GCM10009539_56510</name>
</gene>
<keyword evidence="1" id="KW-0472">Membrane</keyword>
<comment type="caution">
    <text evidence="2">The sequence shown here is derived from an EMBL/GenBank/DDBJ whole genome shotgun (WGS) entry which is preliminary data.</text>
</comment>
<feature type="transmembrane region" description="Helical" evidence="1">
    <location>
        <begin position="47"/>
        <end position="67"/>
    </location>
</feature>
<sequence length="262" mass="28389">MQAALAELAAITAVLYYLGWIRAAETFRYFGVDVGILGLSSADFVLRSPPTAIPVIITLNVLTVAAIELHRRVLRGVLASIDRRRLRTVLWSITCLTSTAVVVLYVRFEEWGSRLGVGLPLLLTFAAGAAAAARRTPAPGRLSDAFASAALMVLAAIGLLWAFTLYGAQAGRHAARTFYDELPSRPAVTVYSDRLLVLPGATWTAAAKTPASSAYQYRYQGLRLLARTPDGYLLLPERWRRGDAVYLVALGDGVRIDLAGRN</sequence>
<dbReference type="EMBL" id="BAAAGX010000023">
    <property type="protein sequence ID" value="GAA0263270.1"/>
    <property type="molecule type" value="Genomic_DNA"/>
</dbReference>